<dbReference type="InParanoid" id="A0A2J6SNN9"/>
<evidence type="ECO:0000313" key="4">
    <source>
        <dbReference type="EMBL" id="PMD52396.1"/>
    </source>
</evidence>
<keyword evidence="2" id="KW-0119">Carbohydrate metabolism</keyword>
<dbReference type="PANTHER" id="PTHR34002">
    <property type="entry name" value="BLR1656 PROTEIN"/>
    <property type="match status" value="1"/>
</dbReference>
<dbReference type="InterPro" id="IPR002594">
    <property type="entry name" value="GH12"/>
</dbReference>
<feature type="signal peptide" evidence="3">
    <location>
        <begin position="1"/>
        <end position="22"/>
    </location>
</feature>
<dbReference type="GO" id="GO:0000272">
    <property type="term" value="P:polysaccharide catabolic process"/>
    <property type="evidence" value="ECO:0007669"/>
    <property type="project" value="UniProtKB-KW"/>
</dbReference>
<protein>
    <submittedName>
        <fullName evidence="4">Glycoside hydrolase family 12 protein</fullName>
    </submittedName>
</protein>
<sequence length="277" mass="30477">MHFQHSNFLALAALSSIGPVLALPTFSQLVPRAQASIDLCGDYDYIILQNSPWIVYNMLYNAAKMVGTQCTYYDKMTTSSSGTQEVLWNSETDIEYIESTNNVPKGYSFVGLTQNLEVTLSSIGSIPTTYDWTRTNTTAFKGNVCYDFMTNNIKGDSTSNSSRELMLWLQYEGGQLPIGWGKGPSAIIDDLFGTSWELYEDVNTDTGITVSSMLPNTQFEGSFSGDLKDWLLALVALGKFTEDTYVNVGNAGTEFFYGNAIMNATLALQIDIGSTSH</sequence>
<dbReference type="STRING" id="1095630.A0A2J6SNN9"/>
<dbReference type="PANTHER" id="PTHR34002:SF9">
    <property type="entry name" value="XYLOGLUCAN-SPECIFIC ENDO-BETA-1,4-GLUCANASE A"/>
    <property type="match status" value="1"/>
</dbReference>
<evidence type="ECO:0000256" key="3">
    <source>
        <dbReference type="SAM" id="SignalP"/>
    </source>
</evidence>
<dbReference type="GO" id="GO:0008810">
    <property type="term" value="F:cellulase activity"/>
    <property type="evidence" value="ECO:0007669"/>
    <property type="project" value="InterPro"/>
</dbReference>
<dbReference type="SUPFAM" id="SSF49899">
    <property type="entry name" value="Concanavalin A-like lectins/glucanases"/>
    <property type="match status" value="1"/>
</dbReference>
<keyword evidence="2" id="KW-0326">Glycosidase</keyword>
<reference evidence="4 5" key="1">
    <citation type="submission" date="2016-04" db="EMBL/GenBank/DDBJ databases">
        <title>A degradative enzymes factory behind the ericoid mycorrhizal symbiosis.</title>
        <authorList>
            <consortium name="DOE Joint Genome Institute"/>
            <person name="Martino E."/>
            <person name="Morin E."/>
            <person name="Grelet G."/>
            <person name="Kuo A."/>
            <person name="Kohler A."/>
            <person name="Daghino S."/>
            <person name="Barry K."/>
            <person name="Choi C."/>
            <person name="Cichocki N."/>
            <person name="Clum A."/>
            <person name="Copeland A."/>
            <person name="Hainaut M."/>
            <person name="Haridas S."/>
            <person name="Labutti K."/>
            <person name="Lindquist E."/>
            <person name="Lipzen A."/>
            <person name="Khouja H.-R."/>
            <person name="Murat C."/>
            <person name="Ohm R."/>
            <person name="Olson A."/>
            <person name="Spatafora J."/>
            <person name="Veneault-Fourrey C."/>
            <person name="Henrissat B."/>
            <person name="Grigoriev I."/>
            <person name="Martin F."/>
            <person name="Perotto S."/>
        </authorList>
    </citation>
    <scope>NUCLEOTIDE SEQUENCE [LARGE SCALE GENOMIC DNA]</scope>
    <source>
        <strain evidence="4 5">E</strain>
    </source>
</reference>
<name>A0A2J6SNN9_9HELO</name>
<dbReference type="GeneID" id="36586723"/>
<proteinExistence type="inferred from homology"/>
<dbReference type="EMBL" id="KZ613905">
    <property type="protein sequence ID" value="PMD52396.1"/>
    <property type="molecule type" value="Genomic_DNA"/>
</dbReference>
<comment type="similarity">
    <text evidence="1 2">Belongs to the glycosyl hydrolase 12 (cellulase H) family.</text>
</comment>
<keyword evidence="3" id="KW-0732">Signal</keyword>
<organism evidence="4 5">
    <name type="scientific">Hyaloscypha bicolor E</name>
    <dbReference type="NCBI Taxonomy" id="1095630"/>
    <lineage>
        <taxon>Eukaryota</taxon>
        <taxon>Fungi</taxon>
        <taxon>Dikarya</taxon>
        <taxon>Ascomycota</taxon>
        <taxon>Pezizomycotina</taxon>
        <taxon>Leotiomycetes</taxon>
        <taxon>Helotiales</taxon>
        <taxon>Hyaloscyphaceae</taxon>
        <taxon>Hyaloscypha</taxon>
        <taxon>Hyaloscypha bicolor</taxon>
    </lineage>
</organism>
<feature type="chain" id="PRO_5014458497" evidence="3">
    <location>
        <begin position="23"/>
        <end position="277"/>
    </location>
</feature>
<gene>
    <name evidence="4" type="ORF">K444DRAFT_600953</name>
</gene>
<keyword evidence="2 4" id="KW-0378">Hydrolase</keyword>
<dbReference type="Proteomes" id="UP000235371">
    <property type="component" value="Unassembled WGS sequence"/>
</dbReference>
<accession>A0A2J6SNN9</accession>
<evidence type="ECO:0000256" key="1">
    <source>
        <dbReference type="ARBA" id="ARBA00005519"/>
    </source>
</evidence>
<dbReference type="InterPro" id="IPR013320">
    <property type="entry name" value="ConA-like_dom_sf"/>
</dbReference>
<evidence type="ECO:0000313" key="5">
    <source>
        <dbReference type="Proteomes" id="UP000235371"/>
    </source>
</evidence>
<dbReference type="Gene3D" id="2.60.120.180">
    <property type="match status" value="1"/>
</dbReference>
<dbReference type="OrthoDB" id="89349at2759"/>
<dbReference type="InterPro" id="IPR013319">
    <property type="entry name" value="GH11/12"/>
</dbReference>
<dbReference type="RefSeq" id="XP_024729300.1">
    <property type="nucleotide sequence ID" value="XM_024878646.1"/>
</dbReference>
<keyword evidence="2" id="KW-0624">Polysaccharide degradation</keyword>
<evidence type="ECO:0000256" key="2">
    <source>
        <dbReference type="RuleBase" id="RU361163"/>
    </source>
</evidence>
<dbReference type="Pfam" id="PF01670">
    <property type="entry name" value="Glyco_hydro_12"/>
    <property type="match status" value="1"/>
</dbReference>
<dbReference type="AlphaFoldDB" id="A0A2J6SNN9"/>
<keyword evidence="5" id="KW-1185">Reference proteome</keyword>